<reference evidence="1 2" key="1">
    <citation type="submission" date="2020-08" db="EMBL/GenBank/DDBJ databases">
        <title>Genome Sequencing of Nocardia wallacei strain FMUON74 and assembly.</title>
        <authorList>
            <person name="Toyokawa M."/>
            <person name="Uesaka K."/>
        </authorList>
    </citation>
    <scope>NUCLEOTIDE SEQUENCE [LARGE SCALE GENOMIC DNA]</scope>
    <source>
        <strain evidence="1 2">FMUON74</strain>
    </source>
</reference>
<accession>A0A7G1KLF7</accession>
<gene>
    <name evidence="1" type="ORF">NWFMUON74_36520</name>
</gene>
<dbReference type="GeneID" id="80348175"/>
<keyword evidence="2" id="KW-1185">Reference proteome</keyword>
<name>A0A7G1KLF7_9NOCA</name>
<sequence>MTMVLPVATAATTAVDVSCRRLRLRADIHDPRAWRVRVDRLLAAGRGRWSGRTDFAACPALRRWGGIGYPPVPDGQVTLFSAVAAAAAGIRMPDAGAPAELSTAVMLLSGCPAVIDRFDPALALARPGALTLSVFALPADDLALARDLAETVLTASGTLAFRRETTVTVPAAARHAGARHPMPAAAW</sequence>
<evidence type="ECO:0000313" key="1">
    <source>
        <dbReference type="EMBL" id="BCK55880.1"/>
    </source>
</evidence>
<organism evidence="1 2">
    <name type="scientific">Nocardia wallacei</name>
    <dbReference type="NCBI Taxonomy" id="480035"/>
    <lineage>
        <taxon>Bacteria</taxon>
        <taxon>Bacillati</taxon>
        <taxon>Actinomycetota</taxon>
        <taxon>Actinomycetes</taxon>
        <taxon>Mycobacteriales</taxon>
        <taxon>Nocardiaceae</taxon>
        <taxon>Nocardia</taxon>
    </lineage>
</organism>
<dbReference type="Proteomes" id="UP000516173">
    <property type="component" value="Chromosome"/>
</dbReference>
<dbReference type="EMBL" id="AP023396">
    <property type="protein sequence ID" value="BCK55880.1"/>
    <property type="molecule type" value="Genomic_DNA"/>
</dbReference>
<protein>
    <submittedName>
        <fullName evidence="1">Uncharacterized protein</fullName>
    </submittedName>
</protein>
<proteinExistence type="predicted"/>
<dbReference type="RefSeq" id="WP_187683050.1">
    <property type="nucleotide sequence ID" value="NZ_AP023396.1"/>
</dbReference>
<dbReference type="AlphaFoldDB" id="A0A7G1KLF7"/>
<evidence type="ECO:0000313" key="2">
    <source>
        <dbReference type="Proteomes" id="UP000516173"/>
    </source>
</evidence>
<dbReference type="KEGG" id="nwl:NWFMUON74_36520"/>